<dbReference type="PROSITE" id="PS50033">
    <property type="entry name" value="UBX"/>
    <property type="match status" value="1"/>
</dbReference>
<dbReference type="Gene3D" id="3.30.420.210">
    <property type="entry name" value="SEP domain"/>
    <property type="match status" value="1"/>
</dbReference>
<dbReference type="SUPFAM" id="SSF54236">
    <property type="entry name" value="Ubiquitin-like"/>
    <property type="match status" value="1"/>
</dbReference>
<dbReference type="InterPro" id="IPR012989">
    <property type="entry name" value="SEP_domain"/>
</dbReference>
<evidence type="ECO:0000256" key="1">
    <source>
        <dbReference type="ARBA" id="ARBA00022786"/>
    </source>
</evidence>
<dbReference type="GO" id="GO:0000045">
    <property type="term" value="P:autophagosome assembly"/>
    <property type="evidence" value="ECO:0007669"/>
    <property type="project" value="TreeGrafter"/>
</dbReference>
<reference evidence="5" key="2">
    <citation type="submission" date="2022-10" db="EMBL/GenBank/DDBJ databases">
        <authorList>
            <consortium name="ENA_rothamsted_submissions"/>
            <consortium name="culmorum"/>
            <person name="King R."/>
        </authorList>
    </citation>
    <scope>NUCLEOTIDE SEQUENCE</scope>
</reference>
<dbReference type="PROSITE" id="PS51399">
    <property type="entry name" value="SEP"/>
    <property type="match status" value="1"/>
</dbReference>
<dbReference type="GO" id="GO:0061025">
    <property type="term" value="P:membrane fusion"/>
    <property type="evidence" value="ECO:0007669"/>
    <property type="project" value="TreeGrafter"/>
</dbReference>
<dbReference type="FunFam" id="3.10.20.90:FF:000179">
    <property type="entry name" value="Plant UBX domain-containing protein 4"/>
    <property type="match status" value="1"/>
</dbReference>
<dbReference type="EMBL" id="OU895877">
    <property type="protein sequence ID" value="CAG9800185.1"/>
    <property type="molecule type" value="Genomic_DNA"/>
</dbReference>
<evidence type="ECO:0000313" key="6">
    <source>
        <dbReference type="Proteomes" id="UP001153620"/>
    </source>
</evidence>
<dbReference type="Proteomes" id="UP001153620">
    <property type="component" value="Chromosome 1"/>
</dbReference>
<dbReference type="Pfam" id="PF08059">
    <property type="entry name" value="SEP"/>
    <property type="match status" value="1"/>
</dbReference>
<dbReference type="InterPro" id="IPR009060">
    <property type="entry name" value="UBA-like_sf"/>
</dbReference>
<dbReference type="GO" id="GO:0005634">
    <property type="term" value="C:nucleus"/>
    <property type="evidence" value="ECO:0007669"/>
    <property type="project" value="TreeGrafter"/>
</dbReference>
<dbReference type="Gene3D" id="1.10.8.10">
    <property type="entry name" value="DNA helicase RuvA subunit, C-terminal domain"/>
    <property type="match status" value="1"/>
</dbReference>
<evidence type="ECO:0000259" key="4">
    <source>
        <dbReference type="PROSITE" id="PS51399"/>
    </source>
</evidence>
<dbReference type="SMART" id="SM00553">
    <property type="entry name" value="SEP"/>
    <property type="match status" value="1"/>
</dbReference>
<dbReference type="InterPro" id="IPR036241">
    <property type="entry name" value="NSFL1C_SEP_dom_sf"/>
</dbReference>
<accession>A0A9N9RMU0</accession>
<dbReference type="SMART" id="SM00166">
    <property type="entry name" value="UBX"/>
    <property type="match status" value="1"/>
</dbReference>
<dbReference type="PANTHER" id="PTHR23333">
    <property type="entry name" value="UBX DOMAIN CONTAINING PROTEIN"/>
    <property type="match status" value="1"/>
</dbReference>
<name>A0A9N9RMU0_9DIPT</name>
<dbReference type="Gene3D" id="3.10.20.90">
    <property type="entry name" value="Phosphatidylinositol 3-kinase Catalytic Subunit, Chain A, domain 1"/>
    <property type="match status" value="1"/>
</dbReference>
<reference evidence="5" key="1">
    <citation type="submission" date="2022-01" db="EMBL/GenBank/DDBJ databases">
        <authorList>
            <person name="King R."/>
        </authorList>
    </citation>
    <scope>NUCLEOTIDE SEQUENCE</scope>
</reference>
<feature type="domain" description="SEP" evidence="4">
    <location>
        <begin position="184"/>
        <end position="248"/>
    </location>
</feature>
<dbReference type="Pfam" id="PF00789">
    <property type="entry name" value="UBX"/>
    <property type="match status" value="1"/>
</dbReference>
<sequence>MADNDALITQFMDVTGVQRDRAEFFLQAANFQLDVALSSFYEESVDAPPAVASDSSDDEVLSGVKETADNKKRSYGNQNFATMSSVREPEKEGEERGQAFYAGGSEHSGLQVLGPPKKKNPIKDMVSEVFRQAQSGNLEQFESSHDGDLPSFRSFTGTGYRLGQSEDDSVAVASGSKGKNKQQEETVTVKVYRQGFTVDDGELRSYEDPNNREFFESITRNEIPAELRKQGKAMVHVNVENHLSDDFVKNTPKFKAFTGSGHTLGSPAPATVEEITTTALSTDPKAKNAENEAKASSNLNVNQDQPTTMLSIRLTDGSRLSARFNLSHTIQDIRNFIVASRPEYTGRNYILLTTFPNKELTNPDDTIQQAGLQNAAILQRLK</sequence>
<evidence type="ECO:0000259" key="3">
    <source>
        <dbReference type="PROSITE" id="PS50033"/>
    </source>
</evidence>
<evidence type="ECO:0008006" key="7">
    <source>
        <dbReference type="Google" id="ProtNLM"/>
    </source>
</evidence>
<dbReference type="GO" id="GO:0005829">
    <property type="term" value="C:cytosol"/>
    <property type="evidence" value="ECO:0007669"/>
    <property type="project" value="TreeGrafter"/>
</dbReference>
<feature type="region of interest" description="Disordered" evidence="2">
    <location>
        <begin position="46"/>
        <end position="78"/>
    </location>
</feature>
<dbReference type="SUPFAM" id="SSF102848">
    <property type="entry name" value="NSFL1 (p97 ATPase) cofactor p47, SEP domain"/>
    <property type="match status" value="1"/>
</dbReference>
<keyword evidence="6" id="KW-1185">Reference proteome</keyword>
<dbReference type="AlphaFoldDB" id="A0A9N9RMU0"/>
<dbReference type="CDD" id="cd01770">
    <property type="entry name" value="UBX_UBXN2"/>
    <property type="match status" value="1"/>
</dbReference>
<organism evidence="5 6">
    <name type="scientific">Chironomus riparius</name>
    <dbReference type="NCBI Taxonomy" id="315576"/>
    <lineage>
        <taxon>Eukaryota</taxon>
        <taxon>Metazoa</taxon>
        <taxon>Ecdysozoa</taxon>
        <taxon>Arthropoda</taxon>
        <taxon>Hexapoda</taxon>
        <taxon>Insecta</taxon>
        <taxon>Pterygota</taxon>
        <taxon>Neoptera</taxon>
        <taxon>Endopterygota</taxon>
        <taxon>Diptera</taxon>
        <taxon>Nematocera</taxon>
        <taxon>Chironomoidea</taxon>
        <taxon>Chironomidae</taxon>
        <taxon>Chironominae</taxon>
        <taxon>Chironomus</taxon>
    </lineage>
</organism>
<evidence type="ECO:0000256" key="2">
    <source>
        <dbReference type="SAM" id="MobiDB-lite"/>
    </source>
</evidence>
<protein>
    <recommendedName>
        <fullName evidence="7">NSFL1 cofactor p47</fullName>
    </recommendedName>
</protein>
<dbReference type="OrthoDB" id="25887at2759"/>
<dbReference type="InterPro" id="IPR029071">
    <property type="entry name" value="Ubiquitin-like_domsf"/>
</dbReference>
<dbReference type="GO" id="GO:0043161">
    <property type="term" value="P:proteasome-mediated ubiquitin-dependent protein catabolic process"/>
    <property type="evidence" value="ECO:0007669"/>
    <property type="project" value="TreeGrafter"/>
</dbReference>
<evidence type="ECO:0000313" key="5">
    <source>
        <dbReference type="EMBL" id="CAG9800185.1"/>
    </source>
</evidence>
<dbReference type="SUPFAM" id="SSF46934">
    <property type="entry name" value="UBA-like"/>
    <property type="match status" value="1"/>
</dbReference>
<dbReference type="GO" id="GO:0043130">
    <property type="term" value="F:ubiquitin binding"/>
    <property type="evidence" value="ECO:0007669"/>
    <property type="project" value="TreeGrafter"/>
</dbReference>
<gene>
    <name evidence="5" type="ORF">CHIRRI_LOCUS3135</name>
</gene>
<dbReference type="CDD" id="cd14348">
    <property type="entry name" value="UBA_p47"/>
    <property type="match status" value="1"/>
</dbReference>
<dbReference type="GO" id="GO:0031468">
    <property type="term" value="P:nuclear membrane reassembly"/>
    <property type="evidence" value="ECO:0007669"/>
    <property type="project" value="TreeGrafter"/>
</dbReference>
<feature type="domain" description="UBX" evidence="3">
    <location>
        <begin position="303"/>
        <end position="380"/>
    </location>
</feature>
<keyword evidence="1" id="KW-0833">Ubl conjugation pathway</keyword>
<dbReference type="Pfam" id="PF14555">
    <property type="entry name" value="UBA_4"/>
    <property type="match status" value="1"/>
</dbReference>
<dbReference type="InterPro" id="IPR001012">
    <property type="entry name" value="UBX_dom"/>
</dbReference>
<dbReference type="GO" id="GO:0007030">
    <property type="term" value="P:Golgi organization"/>
    <property type="evidence" value="ECO:0007669"/>
    <property type="project" value="TreeGrafter"/>
</dbReference>
<proteinExistence type="predicted"/>
<dbReference type="PANTHER" id="PTHR23333:SF20">
    <property type="entry name" value="NSFL1 COFACTOR P47"/>
    <property type="match status" value="1"/>
</dbReference>